<organism evidence="1 2">
    <name type="scientific">Rhabditophanes sp. KR3021</name>
    <dbReference type="NCBI Taxonomy" id="114890"/>
    <lineage>
        <taxon>Eukaryota</taxon>
        <taxon>Metazoa</taxon>
        <taxon>Ecdysozoa</taxon>
        <taxon>Nematoda</taxon>
        <taxon>Chromadorea</taxon>
        <taxon>Rhabditida</taxon>
        <taxon>Tylenchina</taxon>
        <taxon>Panagrolaimomorpha</taxon>
        <taxon>Strongyloidoidea</taxon>
        <taxon>Alloionematidae</taxon>
        <taxon>Rhabditophanes</taxon>
    </lineage>
</organism>
<name>A0AC35TNH7_9BILA</name>
<proteinExistence type="predicted"/>
<evidence type="ECO:0000313" key="1">
    <source>
        <dbReference type="Proteomes" id="UP000095286"/>
    </source>
</evidence>
<reference evidence="2" key="1">
    <citation type="submission" date="2016-11" db="UniProtKB">
        <authorList>
            <consortium name="WormBaseParasite"/>
        </authorList>
    </citation>
    <scope>IDENTIFICATION</scope>
    <source>
        <strain evidence="2">KR3021</strain>
    </source>
</reference>
<dbReference type="WBParaSite" id="RSKR_0000243600.1">
    <property type="protein sequence ID" value="RSKR_0000243600.1"/>
    <property type="gene ID" value="RSKR_0000243600"/>
</dbReference>
<evidence type="ECO:0000313" key="2">
    <source>
        <dbReference type="WBParaSite" id="RSKR_0000243600.1"/>
    </source>
</evidence>
<sequence>MKSTISKAIVDLVSNTTSESNISISKLPEITLNDSRIAAEESGRKYLVLGLITPPVLIFLIFLYGILFFLTIFIVRLDLKIRRAAVPNPRKESPSDKIQKRSSLLRPPISQVPKSVGVETQRKKILKQIPDNRPVQQNSSYDLMKDLGYFKLNAVASGLVDPLREYVATSQRHAEPLFEQKHQAMAKAFLEASDRSKLRYLKKEPPVYDLSLNAYLGQCFSDDTKGTGESNVELGSQKEEEKE</sequence>
<accession>A0AC35TNH7</accession>
<protein>
    <submittedName>
        <fullName evidence="2">Uncharacterized protein</fullName>
    </submittedName>
</protein>
<dbReference type="Proteomes" id="UP000095286">
    <property type="component" value="Unplaced"/>
</dbReference>